<dbReference type="InterPro" id="IPR005835">
    <property type="entry name" value="NTP_transferase_dom"/>
</dbReference>
<dbReference type="CDD" id="cd04181">
    <property type="entry name" value="NTP_transferase"/>
    <property type="match status" value="1"/>
</dbReference>
<dbReference type="InterPro" id="IPR029044">
    <property type="entry name" value="Nucleotide-diphossugar_trans"/>
</dbReference>
<dbReference type="EMBL" id="LAZR01065905">
    <property type="protein sequence ID" value="KKK54622.1"/>
    <property type="molecule type" value="Genomic_DNA"/>
</dbReference>
<dbReference type="SUPFAM" id="SSF53448">
    <property type="entry name" value="Nucleotide-diphospho-sugar transferases"/>
    <property type="match status" value="1"/>
</dbReference>
<keyword evidence="1" id="KW-0808">Transferase</keyword>
<dbReference type="Gene3D" id="3.90.550.10">
    <property type="entry name" value="Spore Coat Polysaccharide Biosynthesis Protein SpsA, Chain A"/>
    <property type="match status" value="1"/>
</dbReference>
<dbReference type="AlphaFoldDB" id="A0A0F8WCN9"/>
<dbReference type="PANTHER" id="PTHR22572">
    <property type="entry name" value="SUGAR-1-PHOSPHATE GUANYL TRANSFERASE"/>
    <property type="match status" value="1"/>
</dbReference>
<dbReference type="InterPro" id="IPR050486">
    <property type="entry name" value="Mannose-1P_guanyltransferase"/>
</dbReference>
<feature type="domain" description="Nucleotidyl transferase" evidence="2">
    <location>
        <begin position="2"/>
        <end position="232"/>
    </location>
</feature>
<evidence type="ECO:0000313" key="3">
    <source>
        <dbReference type="EMBL" id="KKK54622.1"/>
    </source>
</evidence>
<evidence type="ECO:0000259" key="2">
    <source>
        <dbReference type="Pfam" id="PF00483"/>
    </source>
</evidence>
<dbReference type="PROSITE" id="PS00101">
    <property type="entry name" value="HEXAPEP_TRANSFERASES"/>
    <property type="match status" value="1"/>
</dbReference>
<organism evidence="3">
    <name type="scientific">marine sediment metagenome</name>
    <dbReference type="NCBI Taxonomy" id="412755"/>
    <lineage>
        <taxon>unclassified sequences</taxon>
        <taxon>metagenomes</taxon>
        <taxon>ecological metagenomes</taxon>
    </lineage>
</organism>
<protein>
    <recommendedName>
        <fullName evidence="2">Nucleotidyl transferase domain-containing protein</fullName>
    </recommendedName>
</protein>
<feature type="non-terminal residue" evidence="3">
    <location>
        <position position="318"/>
    </location>
</feature>
<comment type="caution">
    <text evidence="3">The sequence shown here is derived from an EMBL/GenBank/DDBJ whole genome shotgun (WGS) entry which is preliminary data.</text>
</comment>
<evidence type="ECO:0000256" key="1">
    <source>
        <dbReference type="ARBA" id="ARBA00022679"/>
    </source>
</evidence>
<dbReference type="Gene3D" id="2.160.10.10">
    <property type="entry name" value="Hexapeptide repeat proteins"/>
    <property type="match status" value="1"/>
</dbReference>
<dbReference type="FunFam" id="3.90.550.10:FF:000013">
    <property type="entry name" value="mannose-1-phosphate guanyltransferase beta"/>
    <property type="match status" value="1"/>
</dbReference>
<dbReference type="Pfam" id="PF00483">
    <property type="entry name" value="NTP_transferase"/>
    <property type="match status" value="1"/>
</dbReference>
<name>A0A0F8WCN9_9ZZZZ</name>
<reference evidence="3" key="1">
    <citation type="journal article" date="2015" name="Nature">
        <title>Complex archaea that bridge the gap between prokaryotes and eukaryotes.</title>
        <authorList>
            <person name="Spang A."/>
            <person name="Saw J.H."/>
            <person name="Jorgensen S.L."/>
            <person name="Zaremba-Niedzwiedzka K."/>
            <person name="Martijn J."/>
            <person name="Lind A.E."/>
            <person name="van Eijk R."/>
            <person name="Schleper C."/>
            <person name="Guy L."/>
            <person name="Ettema T.J."/>
        </authorList>
    </citation>
    <scope>NUCLEOTIDE SEQUENCE</scope>
</reference>
<gene>
    <name evidence="3" type="ORF">LCGC14_3082860</name>
</gene>
<accession>A0A0F8WCN9</accession>
<dbReference type="GO" id="GO:0016740">
    <property type="term" value="F:transferase activity"/>
    <property type="evidence" value="ECO:0007669"/>
    <property type="project" value="UniProtKB-KW"/>
</dbReference>
<dbReference type="InterPro" id="IPR011004">
    <property type="entry name" value="Trimer_LpxA-like_sf"/>
</dbReference>
<dbReference type="InterPro" id="IPR018357">
    <property type="entry name" value="Hexapep_transf_CS"/>
</dbReference>
<dbReference type="SUPFAM" id="SSF51161">
    <property type="entry name" value="Trimeric LpxA-like enzymes"/>
    <property type="match status" value="1"/>
</dbReference>
<sequence length="318" mass="35357">MKAVVMAGGEGTRLRPLTSNQPKPMVPVFNKPIMLYIIELLKKHRLTDIVVTLQFMPQIIRNYFGDGGDIGVDLSYAVEQHPLGTAGSVKNAQDHLDKTFLVISGDALTDIDLTKLIQFHKSKRAMATIALKRVENPLEFGVVIANEDGQIERFLEKPTWGEIFSDTINTGIYVLEPEIFSYIPDGENVDFSKDVFPKALADGKPIYGFVADGYWCDVGNYEQYVQAHQEIMQGKADIQPPGIKMREDIWVGEGAYIDPSADIDGPVVIGPHVRLEKDVEIHELSVIGSNVVLKEGAHIHRSIIWENTYVGPQAHLHG</sequence>
<proteinExistence type="predicted"/>